<feature type="domain" description="Glycosyl transferase family 1" evidence="1">
    <location>
        <begin position="94"/>
        <end position="234"/>
    </location>
</feature>
<evidence type="ECO:0000313" key="5">
    <source>
        <dbReference type="Proteomes" id="UP000321429"/>
    </source>
</evidence>
<dbReference type="SUPFAM" id="SSF53756">
    <property type="entry name" value="UDP-Glycosyltransferase/glycogen phosphorylase"/>
    <property type="match status" value="1"/>
</dbReference>
<dbReference type="GO" id="GO:0016757">
    <property type="term" value="F:glycosyltransferase activity"/>
    <property type="evidence" value="ECO:0007669"/>
    <property type="project" value="InterPro"/>
</dbReference>
<sequence>MTQQIKDAKLVGVIHADHLANRDDPTEPLWNNYYEYELDNINQLQALVVATKLQKQDLLQDFPYNGNKIWAIPVGGLPDEVAFEGRSQFNVPLRLITMSRLASEKHIDLAVRAVIKLHDAGSAVTLDIFGGGGEQGKLATLIKDGHAEDYIFLKGATSEPAKAYQDHDAFISASFSEGFGLTYIEALAAGLPVVTFRARFGAIELFADEKTGFLQDFKRGDDDFNVDQLVEGIKRLQTADLATLQENITASLNDYKDGHIAAQWGRLLDEL</sequence>
<gene>
    <name evidence="3" type="ORF">IV55_GL000624</name>
    <name evidence="2" type="ORF">LSI01_13960</name>
</gene>
<dbReference type="PANTHER" id="PTHR45947">
    <property type="entry name" value="SULFOQUINOVOSYL TRANSFERASE SQD2"/>
    <property type="match status" value="1"/>
</dbReference>
<dbReference type="EMBL" id="BJUD01000031">
    <property type="protein sequence ID" value="GEK29085.1"/>
    <property type="molecule type" value="Genomic_DNA"/>
</dbReference>
<evidence type="ECO:0000313" key="2">
    <source>
        <dbReference type="EMBL" id="GEK29085.1"/>
    </source>
</evidence>
<evidence type="ECO:0000313" key="4">
    <source>
        <dbReference type="Proteomes" id="UP000051139"/>
    </source>
</evidence>
<name>A0A0R2KX35_9LACO</name>
<dbReference type="AlphaFoldDB" id="A0A0R2KX35"/>
<evidence type="ECO:0000259" key="1">
    <source>
        <dbReference type="Pfam" id="PF00534"/>
    </source>
</evidence>
<reference evidence="2 5" key="2">
    <citation type="submission" date="2019-07" db="EMBL/GenBank/DDBJ databases">
        <title>Whole genome shotgun sequence of Lactobacillus siliginis NBRC 101315.</title>
        <authorList>
            <person name="Hosoyama A."/>
            <person name="Uohara A."/>
            <person name="Ohji S."/>
            <person name="Ichikawa N."/>
        </authorList>
    </citation>
    <scope>NUCLEOTIDE SEQUENCE [LARGE SCALE GENOMIC DNA]</scope>
    <source>
        <strain evidence="2 5">NBRC 101315</strain>
    </source>
</reference>
<keyword evidence="4" id="KW-1185">Reference proteome</keyword>
<protein>
    <submittedName>
        <fullName evidence="3">Glycosyltransferase</fullName>
    </submittedName>
</protein>
<comment type="caution">
    <text evidence="3">The sequence shown here is derived from an EMBL/GenBank/DDBJ whole genome shotgun (WGS) entry which is preliminary data.</text>
</comment>
<dbReference type="InterPro" id="IPR001296">
    <property type="entry name" value="Glyco_trans_1"/>
</dbReference>
<dbReference type="Gene3D" id="3.40.50.2000">
    <property type="entry name" value="Glycogen Phosphorylase B"/>
    <property type="match status" value="2"/>
</dbReference>
<dbReference type="InterPro" id="IPR050194">
    <property type="entry name" value="Glycosyltransferase_grp1"/>
</dbReference>
<dbReference type="PATRIC" id="fig|348151.3.peg.641"/>
<dbReference type="Pfam" id="PF00534">
    <property type="entry name" value="Glycos_transf_1"/>
    <property type="match status" value="1"/>
</dbReference>
<dbReference type="RefSeq" id="WP_225425857.1">
    <property type="nucleotide sequence ID" value="NZ_BJUD01000031.1"/>
</dbReference>
<dbReference type="Proteomes" id="UP000051139">
    <property type="component" value="Unassembled WGS sequence"/>
</dbReference>
<dbReference type="PANTHER" id="PTHR45947:SF3">
    <property type="entry name" value="SULFOQUINOVOSYL TRANSFERASE SQD2"/>
    <property type="match status" value="1"/>
</dbReference>
<dbReference type="STRING" id="348151.IV55_GL000624"/>
<accession>A0A0R2KX35</accession>
<proteinExistence type="predicted"/>
<evidence type="ECO:0000313" key="3">
    <source>
        <dbReference type="EMBL" id="KRN94111.1"/>
    </source>
</evidence>
<organism evidence="3 4">
    <name type="scientific">Furfurilactobacillus siliginis</name>
    <dbReference type="NCBI Taxonomy" id="348151"/>
    <lineage>
        <taxon>Bacteria</taxon>
        <taxon>Bacillati</taxon>
        <taxon>Bacillota</taxon>
        <taxon>Bacilli</taxon>
        <taxon>Lactobacillales</taxon>
        <taxon>Lactobacillaceae</taxon>
        <taxon>Furfurilactobacillus</taxon>
    </lineage>
</organism>
<keyword evidence="3" id="KW-0808">Transferase</keyword>
<dbReference type="Proteomes" id="UP000321429">
    <property type="component" value="Unassembled WGS sequence"/>
</dbReference>
<reference evidence="3 4" key="1">
    <citation type="journal article" date="2015" name="Genome Announc.">
        <title>Expanding the biotechnology potential of lactobacilli through comparative genomics of 213 strains and associated genera.</title>
        <authorList>
            <person name="Sun Z."/>
            <person name="Harris H.M."/>
            <person name="McCann A."/>
            <person name="Guo C."/>
            <person name="Argimon S."/>
            <person name="Zhang W."/>
            <person name="Yang X."/>
            <person name="Jeffery I.B."/>
            <person name="Cooney J.C."/>
            <person name="Kagawa T.F."/>
            <person name="Liu W."/>
            <person name="Song Y."/>
            <person name="Salvetti E."/>
            <person name="Wrobel A."/>
            <person name="Rasinkangas P."/>
            <person name="Parkhill J."/>
            <person name="Rea M.C."/>
            <person name="O'Sullivan O."/>
            <person name="Ritari J."/>
            <person name="Douillard F.P."/>
            <person name="Paul Ross R."/>
            <person name="Yang R."/>
            <person name="Briner A.E."/>
            <person name="Felis G.E."/>
            <person name="de Vos W.M."/>
            <person name="Barrangou R."/>
            <person name="Klaenhammer T.R."/>
            <person name="Caufield P.W."/>
            <person name="Cui Y."/>
            <person name="Zhang H."/>
            <person name="O'Toole P.W."/>
        </authorList>
    </citation>
    <scope>NUCLEOTIDE SEQUENCE [LARGE SCALE GENOMIC DNA]</scope>
    <source>
        <strain evidence="3 4">DSM 22696</strain>
    </source>
</reference>
<dbReference type="EMBL" id="JQCB01000017">
    <property type="protein sequence ID" value="KRN94111.1"/>
    <property type="molecule type" value="Genomic_DNA"/>
</dbReference>